<dbReference type="RefSeq" id="WP_344238877.1">
    <property type="nucleotide sequence ID" value="NZ_BAAAHH010000005.1"/>
</dbReference>
<organism evidence="2 3">
    <name type="scientific">Actinocorallia libanotica</name>
    <dbReference type="NCBI Taxonomy" id="46162"/>
    <lineage>
        <taxon>Bacteria</taxon>
        <taxon>Bacillati</taxon>
        <taxon>Actinomycetota</taxon>
        <taxon>Actinomycetes</taxon>
        <taxon>Streptosporangiales</taxon>
        <taxon>Thermomonosporaceae</taxon>
        <taxon>Actinocorallia</taxon>
    </lineage>
</organism>
<accession>A0ABP4B2J7</accession>
<name>A0ABP4B2J7_9ACTN</name>
<gene>
    <name evidence="2" type="ORF">GCM10009550_18690</name>
</gene>
<evidence type="ECO:0000313" key="2">
    <source>
        <dbReference type="EMBL" id="GAA0945161.1"/>
    </source>
</evidence>
<keyword evidence="3" id="KW-1185">Reference proteome</keyword>
<evidence type="ECO:0000256" key="1">
    <source>
        <dbReference type="SAM" id="MobiDB-lite"/>
    </source>
</evidence>
<dbReference type="Proteomes" id="UP001500665">
    <property type="component" value="Unassembled WGS sequence"/>
</dbReference>
<protein>
    <submittedName>
        <fullName evidence="2">Uncharacterized protein</fullName>
    </submittedName>
</protein>
<feature type="region of interest" description="Disordered" evidence="1">
    <location>
        <begin position="1"/>
        <end position="36"/>
    </location>
</feature>
<comment type="caution">
    <text evidence="2">The sequence shown here is derived from an EMBL/GenBank/DDBJ whole genome shotgun (WGS) entry which is preliminary data.</text>
</comment>
<sequence>MNLTTELRRLTRGGTRTRGIFDRHHRGGPRLSALRRNRPATGPLARLKGLAGRVRRTLR</sequence>
<reference evidence="3" key="1">
    <citation type="journal article" date="2019" name="Int. J. Syst. Evol. Microbiol.">
        <title>The Global Catalogue of Microorganisms (GCM) 10K type strain sequencing project: providing services to taxonomists for standard genome sequencing and annotation.</title>
        <authorList>
            <consortium name="The Broad Institute Genomics Platform"/>
            <consortium name="The Broad Institute Genome Sequencing Center for Infectious Disease"/>
            <person name="Wu L."/>
            <person name="Ma J."/>
        </authorList>
    </citation>
    <scope>NUCLEOTIDE SEQUENCE [LARGE SCALE GENOMIC DNA]</scope>
    <source>
        <strain evidence="3">JCM 10696</strain>
    </source>
</reference>
<proteinExistence type="predicted"/>
<evidence type="ECO:0000313" key="3">
    <source>
        <dbReference type="Proteomes" id="UP001500665"/>
    </source>
</evidence>
<dbReference type="EMBL" id="BAAAHH010000005">
    <property type="protein sequence ID" value="GAA0945161.1"/>
    <property type="molecule type" value="Genomic_DNA"/>
</dbReference>
<feature type="compositionally biased region" description="Basic residues" evidence="1">
    <location>
        <begin position="23"/>
        <end position="36"/>
    </location>
</feature>